<dbReference type="GO" id="GO:0005930">
    <property type="term" value="C:axoneme"/>
    <property type="evidence" value="ECO:0007669"/>
    <property type="project" value="UniProtKB-SubCell"/>
</dbReference>
<dbReference type="Gene3D" id="3.80.10.10">
    <property type="entry name" value="Ribonuclease Inhibitor"/>
    <property type="match status" value="1"/>
</dbReference>
<dbReference type="Proteomes" id="UP000075714">
    <property type="component" value="Unassembled WGS sequence"/>
</dbReference>
<comment type="subcellular location">
    <subcellularLocation>
        <location evidence="1">Cytoplasm</location>
        <location evidence="1">Cytoskeleton</location>
        <location evidence="1">Cilium axoneme</location>
    </subcellularLocation>
</comment>
<evidence type="ECO:0000313" key="2">
    <source>
        <dbReference type="EMBL" id="KXZ40843.1"/>
    </source>
</evidence>
<dbReference type="STRING" id="33097.A0A150FT98"/>
<protein>
    <submittedName>
        <fullName evidence="2">Uncharacterized protein</fullName>
    </submittedName>
</protein>
<dbReference type="OrthoDB" id="5273213at2759"/>
<accession>A0A150FT98</accession>
<dbReference type="InterPro" id="IPR032675">
    <property type="entry name" value="LRR_dom_sf"/>
</dbReference>
<keyword evidence="3" id="KW-1185">Reference proteome</keyword>
<reference evidence="3" key="1">
    <citation type="journal article" date="2016" name="Nat. Commun.">
        <title>The Gonium pectorale genome demonstrates co-option of cell cycle regulation during the evolution of multicellularity.</title>
        <authorList>
            <person name="Hanschen E.R."/>
            <person name="Marriage T.N."/>
            <person name="Ferris P.J."/>
            <person name="Hamaji T."/>
            <person name="Toyoda A."/>
            <person name="Fujiyama A."/>
            <person name="Neme R."/>
            <person name="Noguchi H."/>
            <person name="Minakuchi Y."/>
            <person name="Suzuki M."/>
            <person name="Kawai-Toyooka H."/>
            <person name="Smith D.R."/>
            <person name="Sparks H."/>
            <person name="Anderson J."/>
            <person name="Bakaric R."/>
            <person name="Luria V."/>
            <person name="Karger A."/>
            <person name="Kirschner M.W."/>
            <person name="Durand P.M."/>
            <person name="Michod R.E."/>
            <person name="Nozaki H."/>
            <person name="Olson B.J."/>
        </authorList>
    </citation>
    <scope>NUCLEOTIDE SEQUENCE [LARGE SCALE GENOMIC DNA]</scope>
    <source>
        <strain evidence="3">NIES-2863</strain>
    </source>
</reference>
<dbReference type="SUPFAM" id="SSF52058">
    <property type="entry name" value="L domain-like"/>
    <property type="match status" value="1"/>
</dbReference>
<evidence type="ECO:0000256" key="1">
    <source>
        <dbReference type="ARBA" id="ARBA00004430"/>
    </source>
</evidence>
<sequence length="130" mass="14101">MRSRYNNETAEHGEEVAEDELYVHTSRKRRVKVQLVGEEKIQQKQRQIDALESARLVGMDVATAGDPTALAAALPRLTGLDLTSNLVASWGVVEQLAGALPWLAVLNLSENRLQVWGGGAGGRGMVPKGR</sequence>
<dbReference type="AlphaFoldDB" id="A0A150FT98"/>
<evidence type="ECO:0000313" key="3">
    <source>
        <dbReference type="Proteomes" id="UP000075714"/>
    </source>
</evidence>
<gene>
    <name evidence="2" type="ORF">GPECTOR_1952g995</name>
</gene>
<comment type="caution">
    <text evidence="2">The sequence shown here is derived from an EMBL/GenBank/DDBJ whole genome shotgun (WGS) entry which is preliminary data.</text>
</comment>
<dbReference type="EMBL" id="LSYV01001943">
    <property type="protein sequence ID" value="KXZ40843.1"/>
    <property type="molecule type" value="Genomic_DNA"/>
</dbReference>
<name>A0A150FT98_GONPE</name>
<proteinExistence type="predicted"/>
<organism evidence="2 3">
    <name type="scientific">Gonium pectorale</name>
    <name type="common">Green alga</name>
    <dbReference type="NCBI Taxonomy" id="33097"/>
    <lineage>
        <taxon>Eukaryota</taxon>
        <taxon>Viridiplantae</taxon>
        <taxon>Chlorophyta</taxon>
        <taxon>core chlorophytes</taxon>
        <taxon>Chlorophyceae</taxon>
        <taxon>CS clade</taxon>
        <taxon>Chlamydomonadales</taxon>
        <taxon>Volvocaceae</taxon>
        <taxon>Gonium</taxon>
    </lineage>
</organism>